<dbReference type="OrthoDB" id="9813134at2"/>
<keyword evidence="2" id="KW-1185">Reference proteome</keyword>
<evidence type="ECO:0000313" key="2">
    <source>
        <dbReference type="Proteomes" id="UP000305778"/>
    </source>
</evidence>
<comment type="caution">
    <text evidence="1">The sequence shown here is derived from an EMBL/GenBank/DDBJ whole genome shotgun (WGS) entry which is preliminary data.</text>
</comment>
<accession>A0A4U0SRH4</accession>
<reference evidence="1 2" key="1">
    <citation type="submission" date="2019-04" db="EMBL/GenBank/DDBJ databases">
        <title>Streptomyces oryziradicis sp. nov., a novel actinomycete isolated from rhizosphere soil of rice (Oryza sativa L.).</title>
        <authorList>
            <person name="Li C."/>
        </authorList>
    </citation>
    <scope>NUCLEOTIDE SEQUENCE [LARGE SCALE GENOMIC DNA]</scope>
    <source>
        <strain evidence="1 2">NEAU-C40</strain>
    </source>
</reference>
<dbReference type="Proteomes" id="UP000305778">
    <property type="component" value="Unassembled WGS sequence"/>
</dbReference>
<dbReference type="EMBL" id="SUMC01000006">
    <property type="protein sequence ID" value="TKA11923.1"/>
    <property type="molecule type" value="Genomic_DNA"/>
</dbReference>
<evidence type="ECO:0000313" key="1">
    <source>
        <dbReference type="EMBL" id="TKA11923.1"/>
    </source>
</evidence>
<dbReference type="AlphaFoldDB" id="A0A4U0SRH4"/>
<proteinExistence type="predicted"/>
<protein>
    <submittedName>
        <fullName evidence="1">Uncharacterized protein</fullName>
    </submittedName>
</protein>
<sequence length="64" mass="6688">MPSLPRPAEMFDRGSALAAFAGDERGGAALGVISGCRRQGKTFLLRPPALRPSPRATPYAAAHP</sequence>
<name>A0A4U0SRH4_9ACTN</name>
<organism evidence="1 2">
    <name type="scientific">Actinacidiphila oryziradicis</name>
    <dbReference type="NCBI Taxonomy" id="2571141"/>
    <lineage>
        <taxon>Bacteria</taxon>
        <taxon>Bacillati</taxon>
        <taxon>Actinomycetota</taxon>
        <taxon>Actinomycetes</taxon>
        <taxon>Kitasatosporales</taxon>
        <taxon>Streptomycetaceae</taxon>
        <taxon>Actinacidiphila</taxon>
    </lineage>
</organism>
<gene>
    <name evidence="1" type="ORF">FCI23_08865</name>
</gene>